<comment type="caution">
    <text evidence="1">The sequence shown here is derived from an EMBL/GenBank/DDBJ whole genome shotgun (WGS) entry which is preliminary data.</text>
</comment>
<dbReference type="EMBL" id="BARV01012443">
    <property type="protein sequence ID" value="GAI03976.1"/>
    <property type="molecule type" value="Genomic_DNA"/>
</dbReference>
<sequence>AIFFHFFISYPSTVEDYTTGNIKLSHCLHCQNEVIEPERGRLSYQQTEITILNCFHHWAGSPRRDINDDNSLIVSLFFYLSNDRWCHSFANSEFTVSKLHAI</sequence>
<protein>
    <submittedName>
        <fullName evidence="1">Uncharacterized protein</fullName>
    </submittedName>
</protein>
<reference evidence="1" key="1">
    <citation type="journal article" date="2014" name="Front. Microbiol.">
        <title>High frequency of phylogenetically diverse reductive dehalogenase-homologous genes in deep subseafloor sedimentary metagenomes.</title>
        <authorList>
            <person name="Kawai M."/>
            <person name="Futagami T."/>
            <person name="Toyoda A."/>
            <person name="Takaki Y."/>
            <person name="Nishi S."/>
            <person name="Hori S."/>
            <person name="Arai W."/>
            <person name="Tsubouchi T."/>
            <person name="Morono Y."/>
            <person name="Uchiyama I."/>
            <person name="Ito T."/>
            <person name="Fujiyama A."/>
            <person name="Inagaki F."/>
            <person name="Takami H."/>
        </authorList>
    </citation>
    <scope>NUCLEOTIDE SEQUENCE</scope>
    <source>
        <strain evidence="1">Expedition CK06-06</strain>
    </source>
</reference>
<gene>
    <name evidence="1" type="ORF">S06H3_23042</name>
</gene>
<feature type="non-terminal residue" evidence="1">
    <location>
        <position position="1"/>
    </location>
</feature>
<name>X1LDS8_9ZZZZ</name>
<accession>X1LDS8</accession>
<proteinExistence type="predicted"/>
<organism evidence="1">
    <name type="scientific">marine sediment metagenome</name>
    <dbReference type="NCBI Taxonomy" id="412755"/>
    <lineage>
        <taxon>unclassified sequences</taxon>
        <taxon>metagenomes</taxon>
        <taxon>ecological metagenomes</taxon>
    </lineage>
</organism>
<dbReference type="AlphaFoldDB" id="X1LDS8"/>
<evidence type="ECO:0000313" key="1">
    <source>
        <dbReference type="EMBL" id="GAI03976.1"/>
    </source>
</evidence>